<dbReference type="AlphaFoldDB" id="A0AAC9LIT5"/>
<dbReference type="Pfam" id="PF13376">
    <property type="entry name" value="OmdA"/>
    <property type="match status" value="1"/>
</dbReference>
<proteinExistence type="predicted"/>
<dbReference type="RefSeq" id="WP_083684176.1">
    <property type="nucleotide sequence ID" value="NZ_CP016076.1"/>
</dbReference>
<evidence type="ECO:0000313" key="1">
    <source>
        <dbReference type="EMBL" id="APU17574.1"/>
    </source>
</evidence>
<evidence type="ECO:0000313" key="2">
    <source>
        <dbReference type="Proteomes" id="UP000185511"/>
    </source>
</evidence>
<keyword evidence="2" id="KW-1185">Reference proteome</keyword>
<dbReference type="KEGG" id="acad:UA74_27865"/>
<organism evidence="1 2">
    <name type="scientific">Actinoalloteichus fjordicus</name>
    <dbReference type="NCBI Taxonomy" id="1612552"/>
    <lineage>
        <taxon>Bacteria</taxon>
        <taxon>Bacillati</taxon>
        <taxon>Actinomycetota</taxon>
        <taxon>Actinomycetes</taxon>
        <taxon>Pseudonocardiales</taxon>
        <taxon>Pseudonocardiaceae</taxon>
        <taxon>Actinoalloteichus</taxon>
    </lineage>
</organism>
<protein>
    <recommendedName>
        <fullName evidence="3">OmdA domain containing protein</fullName>
    </recommendedName>
</protein>
<dbReference type="Proteomes" id="UP000185511">
    <property type="component" value="Chromosome"/>
</dbReference>
<dbReference type="EMBL" id="CP016076">
    <property type="protein sequence ID" value="APU17574.1"/>
    <property type="molecule type" value="Genomic_DNA"/>
</dbReference>
<name>A0AAC9LIT5_9PSEU</name>
<sequence>MNEQPLVIPDAADWRAWLEVNENVSDGVWLVLAKKGTVAPTTLTYSQALDEALCSGWIDGQRKGRDDATFLQRFTPRRRRSIWSQRNVGLVGSLIEQGRMRLRGHAEIERARLDGRWERAYPGSATVEVPADVLAALTASPAAAARFAALTAGERYPLLLPIITAVPALRGARIAAMIRRLGEDDGV</sequence>
<gene>
    <name evidence="1" type="ORF">UA74_27865</name>
</gene>
<accession>A0AAC9LIT5</accession>
<evidence type="ECO:0008006" key="3">
    <source>
        <dbReference type="Google" id="ProtNLM"/>
    </source>
</evidence>
<reference evidence="2" key="1">
    <citation type="submission" date="2016-06" db="EMBL/GenBank/DDBJ databases">
        <title>Complete genome sequence of Actinoalloteichus fjordicus DSM 46855 (=ADI127-17), type strain of the new species Actinoalloteichus fjordicus.</title>
        <authorList>
            <person name="Ruckert C."/>
            <person name="Nouioui I."/>
            <person name="Willmese J."/>
            <person name="van Wezel G."/>
            <person name="Klenk H.-P."/>
            <person name="Kalinowski J."/>
            <person name="Zotchev S.B."/>
        </authorList>
    </citation>
    <scope>NUCLEOTIDE SEQUENCE [LARGE SCALE GENOMIC DNA]</scope>
    <source>
        <strain evidence="2">ADI127-7</strain>
    </source>
</reference>